<evidence type="ECO:0000256" key="1">
    <source>
        <dbReference type="SAM" id="MobiDB-lite"/>
    </source>
</evidence>
<proteinExistence type="predicted"/>
<keyword evidence="3" id="KW-1185">Reference proteome</keyword>
<feature type="region of interest" description="Disordered" evidence="1">
    <location>
        <begin position="208"/>
        <end position="241"/>
    </location>
</feature>
<feature type="compositionally biased region" description="Polar residues" evidence="1">
    <location>
        <begin position="79"/>
        <end position="91"/>
    </location>
</feature>
<feature type="compositionally biased region" description="Basic residues" evidence="1">
    <location>
        <begin position="213"/>
        <end position="228"/>
    </location>
</feature>
<gene>
    <name evidence="2" type="ORF">QYS62_007516</name>
</gene>
<feature type="region of interest" description="Disordered" evidence="1">
    <location>
        <begin position="70"/>
        <end position="141"/>
    </location>
</feature>
<name>A0ABZ2X0D1_9HYPO</name>
<sequence length="241" mass="27359">MSDIPTDADELSSSFYFPDPLTALTFFNDDLTERAVQSDEGFVVDHNEAIDESTIPSSYITTFQVQPFSPLIESDNTDEATSTSQRSSGSNIGDFGEDSSSEQTLSPSTPKDSKTSSSPNSPVIYSSSADSDSDDNDSQETRPNLFIHHYRHKRNMSKLKAEASIKHLRAFRWNAVNLFRSSEVPGSADYKAELAEYRRLRWRYISNEPTPQQRRHSQQLHKRLAQIKKSREEVARKRRVT</sequence>
<dbReference type="EMBL" id="CP151263">
    <property type="protein sequence ID" value="WZH46438.1"/>
    <property type="molecule type" value="Genomic_DNA"/>
</dbReference>
<protein>
    <submittedName>
        <fullName evidence="2">Uncharacterized protein</fullName>
    </submittedName>
</protein>
<dbReference type="Proteomes" id="UP001489902">
    <property type="component" value="Chromosome 4"/>
</dbReference>
<organism evidence="2 3">
    <name type="scientific">Fusarium acuminatum</name>
    <dbReference type="NCBI Taxonomy" id="5515"/>
    <lineage>
        <taxon>Eukaryota</taxon>
        <taxon>Fungi</taxon>
        <taxon>Dikarya</taxon>
        <taxon>Ascomycota</taxon>
        <taxon>Pezizomycotina</taxon>
        <taxon>Sordariomycetes</taxon>
        <taxon>Hypocreomycetidae</taxon>
        <taxon>Hypocreales</taxon>
        <taxon>Nectriaceae</taxon>
        <taxon>Fusarium</taxon>
        <taxon>Fusarium tricinctum species complex</taxon>
    </lineage>
</organism>
<feature type="compositionally biased region" description="Low complexity" evidence="1">
    <location>
        <begin position="106"/>
        <end position="130"/>
    </location>
</feature>
<evidence type="ECO:0000313" key="3">
    <source>
        <dbReference type="Proteomes" id="UP001489902"/>
    </source>
</evidence>
<accession>A0ABZ2X0D1</accession>
<reference evidence="2 3" key="1">
    <citation type="submission" date="2024-04" db="EMBL/GenBank/DDBJ databases">
        <title>Complete genome sequence of Fusarium acuminatum.</title>
        <authorList>
            <person name="Lan B."/>
        </authorList>
    </citation>
    <scope>NUCLEOTIDE SEQUENCE [LARGE SCALE GENOMIC DNA]</scope>
    <source>
        <strain evidence="2">1A</strain>
    </source>
</reference>
<evidence type="ECO:0000313" key="2">
    <source>
        <dbReference type="EMBL" id="WZH46438.1"/>
    </source>
</evidence>